<gene>
    <name evidence="7" type="primary">sigW_13</name>
    <name evidence="7" type="ORF">Poly30_27440</name>
</gene>
<dbReference type="Gene3D" id="1.10.1740.10">
    <property type="match status" value="1"/>
</dbReference>
<dbReference type="InterPro" id="IPR013325">
    <property type="entry name" value="RNA_pol_sigma_r2"/>
</dbReference>
<dbReference type="Proteomes" id="UP000320390">
    <property type="component" value="Chromosome"/>
</dbReference>
<dbReference type="InterPro" id="IPR039425">
    <property type="entry name" value="RNA_pol_sigma-70-like"/>
</dbReference>
<dbReference type="Pfam" id="PF04542">
    <property type="entry name" value="Sigma70_r2"/>
    <property type="match status" value="1"/>
</dbReference>
<evidence type="ECO:0000256" key="1">
    <source>
        <dbReference type="ARBA" id="ARBA00010641"/>
    </source>
</evidence>
<dbReference type="InterPro" id="IPR008969">
    <property type="entry name" value="CarboxyPept-like_regulatory"/>
</dbReference>
<dbReference type="RefSeq" id="WP_419191351.1">
    <property type="nucleotide sequence ID" value="NZ_CP036434.1"/>
</dbReference>
<dbReference type="InterPro" id="IPR013249">
    <property type="entry name" value="RNA_pol_sigma70_r4_t2"/>
</dbReference>
<comment type="similarity">
    <text evidence="1">Belongs to the sigma-70 factor family. ECF subfamily.</text>
</comment>
<dbReference type="SUPFAM" id="SSF88659">
    <property type="entry name" value="Sigma3 and sigma4 domains of RNA polymerase sigma factors"/>
    <property type="match status" value="1"/>
</dbReference>
<keyword evidence="8" id="KW-1185">Reference proteome</keyword>
<sequence length="838" mass="89259">MTHFSPASLNALLDETEWVRALARRLVDSTHEAEDLAQETMTRALVSPPTDGRSIRGWLSVVLANRLRARLRRPDPALDVARDAAPAHEPSALETVERAEAHQAVVDAVMSLAEPFRTTVLLRYFEGCGPSEIAALENVPLATITSRLTRAHARLRAKLQDGDSTAGKGLLGLTPLLAPARGSTSVSLPTLASASLLITMSTPLKLAIASALVALGVLLSFHDGNPEPALPGETTIVEAEAGPDGIALSDAMEISVAGEAARVELNEAAEAVPEAVSDPGSPPVESPMLTGIVMRPDGTPAPGATVIMGGFGALLFIEMKTSPPDFFLSVKTEEDGTFRFEDLPEERTLLTAGCAGFAPSESVVWVPGDATDLHLTLREGGRIYGSVHRRDGSLARGRKVRLMQDGGTMDPLGRRLIRFATTDAQGNFDERGLCPGEWGIVSYPDDEELEEIGGTMVDHMIQATVRLQDGGEAHVPLGAPKPDQVVVTGRVTIAGEPAQGILQWLRECEDPMGSSTNIQLASDGSYRVELEEPGTWYVRASGRGTGEFLPSIPKVSEYQLDLELPGGELSGLVVDEAGEPVKGASVSLQVTEGEFERGPLRASGDIKVTNKKGRFTLQGLKDGVYLVGAVHDELGVAPSQLVEISEGQAAEELTFVLRGGHRVHGSIKGPEGFRANGCGIWIYDEEGRLLNPVASLTIGKGAIFSTPPLPPGRYSLFVLSGLNVAQAVDLNVEEADLEGVDLQLQPGAVLTVETLVDGERRRGLVSATDDTGRLLTGQRFNRDPWQWRHLPFDSTRKRIGPLPPGTYDVSSHVPGVGTATETVTIVGAEMLTLTLRHD</sequence>
<dbReference type="SUPFAM" id="SSF49464">
    <property type="entry name" value="Carboxypeptidase regulatory domain-like"/>
    <property type="match status" value="1"/>
</dbReference>
<evidence type="ECO:0000256" key="2">
    <source>
        <dbReference type="ARBA" id="ARBA00023015"/>
    </source>
</evidence>
<dbReference type="SUPFAM" id="SSF49452">
    <property type="entry name" value="Starch-binding domain-like"/>
    <property type="match status" value="1"/>
</dbReference>
<dbReference type="InterPro" id="IPR007627">
    <property type="entry name" value="RNA_pol_sigma70_r2"/>
</dbReference>
<evidence type="ECO:0000256" key="3">
    <source>
        <dbReference type="ARBA" id="ARBA00023082"/>
    </source>
</evidence>
<dbReference type="Pfam" id="PF13620">
    <property type="entry name" value="CarboxypepD_reg"/>
    <property type="match status" value="2"/>
</dbReference>
<dbReference type="InterPro" id="IPR014284">
    <property type="entry name" value="RNA_pol_sigma-70_dom"/>
</dbReference>
<evidence type="ECO:0000259" key="5">
    <source>
        <dbReference type="Pfam" id="PF04542"/>
    </source>
</evidence>
<feature type="domain" description="RNA polymerase sigma factor 70 region 4 type 2" evidence="6">
    <location>
        <begin position="103"/>
        <end position="155"/>
    </location>
</feature>
<proteinExistence type="inferred from homology"/>
<evidence type="ECO:0000313" key="7">
    <source>
        <dbReference type="EMBL" id="QDV07225.1"/>
    </source>
</evidence>
<evidence type="ECO:0000256" key="4">
    <source>
        <dbReference type="ARBA" id="ARBA00023163"/>
    </source>
</evidence>
<dbReference type="PANTHER" id="PTHR43133:SF63">
    <property type="entry name" value="RNA POLYMERASE SIGMA FACTOR FECI-RELATED"/>
    <property type="match status" value="1"/>
</dbReference>
<dbReference type="Gene3D" id="1.10.10.10">
    <property type="entry name" value="Winged helix-like DNA-binding domain superfamily/Winged helix DNA-binding domain"/>
    <property type="match status" value="1"/>
</dbReference>
<dbReference type="InterPro" id="IPR013324">
    <property type="entry name" value="RNA_pol_sigma_r3/r4-like"/>
</dbReference>
<dbReference type="NCBIfam" id="TIGR02937">
    <property type="entry name" value="sigma70-ECF"/>
    <property type="match status" value="1"/>
</dbReference>
<dbReference type="GO" id="GO:0016987">
    <property type="term" value="F:sigma factor activity"/>
    <property type="evidence" value="ECO:0007669"/>
    <property type="project" value="UniProtKB-KW"/>
</dbReference>
<name>A0A518ET32_9BACT</name>
<keyword evidence="2" id="KW-0805">Transcription regulation</keyword>
<dbReference type="AlphaFoldDB" id="A0A518ET32"/>
<evidence type="ECO:0000313" key="8">
    <source>
        <dbReference type="Proteomes" id="UP000320390"/>
    </source>
</evidence>
<reference evidence="7 8" key="1">
    <citation type="submission" date="2019-02" db="EMBL/GenBank/DDBJ databases">
        <title>Deep-cultivation of Planctomycetes and their phenomic and genomic characterization uncovers novel biology.</title>
        <authorList>
            <person name="Wiegand S."/>
            <person name="Jogler M."/>
            <person name="Boedeker C."/>
            <person name="Pinto D."/>
            <person name="Vollmers J."/>
            <person name="Rivas-Marin E."/>
            <person name="Kohn T."/>
            <person name="Peeters S.H."/>
            <person name="Heuer A."/>
            <person name="Rast P."/>
            <person name="Oberbeckmann S."/>
            <person name="Bunk B."/>
            <person name="Jeske O."/>
            <person name="Meyerdierks A."/>
            <person name="Storesund J.E."/>
            <person name="Kallscheuer N."/>
            <person name="Luecker S."/>
            <person name="Lage O.M."/>
            <person name="Pohl T."/>
            <person name="Merkel B.J."/>
            <person name="Hornburger P."/>
            <person name="Mueller R.-W."/>
            <person name="Bruemmer F."/>
            <person name="Labrenz M."/>
            <person name="Spormann A.M."/>
            <person name="Op den Camp H."/>
            <person name="Overmann J."/>
            <person name="Amann R."/>
            <person name="Jetten M.S.M."/>
            <person name="Mascher T."/>
            <person name="Medema M.H."/>
            <person name="Devos D.P."/>
            <person name="Kaster A.-K."/>
            <person name="Ovreas L."/>
            <person name="Rohde M."/>
            <person name="Galperin M.Y."/>
            <person name="Jogler C."/>
        </authorList>
    </citation>
    <scope>NUCLEOTIDE SEQUENCE [LARGE SCALE GENOMIC DNA]</scope>
    <source>
        <strain evidence="7 8">Poly30</strain>
    </source>
</reference>
<dbReference type="Pfam" id="PF08281">
    <property type="entry name" value="Sigma70_r4_2"/>
    <property type="match status" value="1"/>
</dbReference>
<dbReference type="InterPro" id="IPR036388">
    <property type="entry name" value="WH-like_DNA-bd_sf"/>
</dbReference>
<dbReference type="GO" id="GO:0030246">
    <property type="term" value="F:carbohydrate binding"/>
    <property type="evidence" value="ECO:0007669"/>
    <property type="project" value="InterPro"/>
</dbReference>
<dbReference type="SUPFAM" id="SSF88946">
    <property type="entry name" value="Sigma2 domain of RNA polymerase sigma factors"/>
    <property type="match status" value="1"/>
</dbReference>
<dbReference type="EMBL" id="CP036434">
    <property type="protein sequence ID" value="QDV07225.1"/>
    <property type="molecule type" value="Genomic_DNA"/>
</dbReference>
<dbReference type="Gene3D" id="2.60.40.1120">
    <property type="entry name" value="Carboxypeptidase-like, regulatory domain"/>
    <property type="match status" value="2"/>
</dbReference>
<accession>A0A518ET32</accession>
<feature type="domain" description="RNA polymerase sigma-70 region 2" evidence="5">
    <location>
        <begin position="18"/>
        <end position="73"/>
    </location>
</feature>
<keyword evidence="4" id="KW-0804">Transcription</keyword>
<organism evidence="7 8">
    <name type="scientific">Saltatorellus ferox</name>
    <dbReference type="NCBI Taxonomy" id="2528018"/>
    <lineage>
        <taxon>Bacteria</taxon>
        <taxon>Pseudomonadati</taxon>
        <taxon>Planctomycetota</taxon>
        <taxon>Planctomycetia</taxon>
        <taxon>Planctomycetia incertae sedis</taxon>
        <taxon>Saltatorellus</taxon>
    </lineage>
</organism>
<evidence type="ECO:0000259" key="6">
    <source>
        <dbReference type="Pfam" id="PF08281"/>
    </source>
</evidence>
<dbReference type="GO" id="GO:0006352">
    <property type="term" value="P:DNA-templated transcription initiation"/>
    <property type="evidence" value="ECO:0007669"/>
    <property type="project" value="InterPro"/>
</dbReference>
<dbReference type="GO" id="GO:0003677">
    <property type="term" value="F:DNA binding"/>
    <property type="evidence" value="ECO:0007669"/>
    <property type="project" value="InterPro"/>
</dbReference>
<keyword evidence="3" id="KW-0731">Sigma factor</keyword>
<dbReference type="PANTHER" id="PTHR43133">
    <property type="entry name" value="RNA POLYMERASE ECF-TYPE SIGMA FACTO"/>
    <property type="match status" value="1"/>
</dbReference>
<dbReference type="InterPro" id="IPR013784">
    <property type="entry name" value="Carb-bd-like_fold"/>
</dbReference>
<protein>
    <submittedName>
        <fullName evidence="7">ECF RNA polymerase sigma factor SigW</fullName>
    </submittedName>
</protein>